<organism evidence="1">
    <name type="scientific">viral metagenome</name>
    <dbReference type="NCBI Taxonomy" id="1070528"/>
    <lineage>
        <taxon>unclassified sequences</taxon>
        <taxon>metagenomes</taxon>
        <taxon>organismal metagenomes</taxon>
    </lineage>
</organism>
<accession>A0A6C0E7Q7</accession>
<dbReference type="SUPFAM" id="SSF48403">
    <property type="entry name" value="Ankyrin repeat"/>
    <property type="match status" value="1"/>
</dbReference>
<evidence type="ECO:0000313" key="1">
    <source>
        <dbReference type="EMBL" id="QHT24661.1"/>
    </source>
</evidence>
<name>A0A6C0E7Q7_9ZZZZ</name>
<dbReference type="PANTHER" id="PTHR46586:SF3">
    <property type="entry name" value="ANKYRIN REPEAT-CONTAINING PROTEIN"/>
    <property type="match status" value="1"/>
</dbReference>
<protein>
    <recommendedName>
        <fullName evidence="2">Ankyrin repeat protein</fullName>
    </recommendedName>
</protein>
<dbReference type="Gene3D" id="1.25.40.20">
    <property type="entry name" value="Ankyrin repeat-containing domain"/>
    <property type="match status" value="1"/>
</dbReference>
<reference evidence="1" key="1">
    <citation type="journal article" date="2020" name="Nature">
        <title>Giant virus diversity and host interactions through global metagenomics.</title>
        <authorList>
            <person name="Schulz F."/>
            <person name="Roux S."/>
            <person name="Paez-Espino D."/>
            <person name="Jungbluth S."/>
            <person name="Walsh D.A."/>
            <person name="Denef V.J."/>
            <person name="McMahon K.D."/>
            <person name="Konstantinidis K.T."/>
            <person name="Eloe-Fadrosh E.A."/>
            <person name="Kyrpides N.C."/>
            <person name="Woyke T."/>
        </authorList>
    </citation>
    <scope>NUCLEOTIDE SEQUENCE</scope>
    <source>
        <strain evidence="1">GVMAG-M-3300023179-150</strain>
    </source>
</reference>
<dbReference type="InterPro" id="IPR052050">
    <property type="entry name" value="SecEffector_AnkRepeat"/>
</dbReference>
<dbReference type="AlphaFoldDB" id="A0A6C0E7Q7"/>
<proteinExistence type="predicted"/>
<evidence type="ECO:0008006" key="2">
    <source>
        <dbReference type="Google" id="ProtNLM"/>
    </source>
</evidence>
<dbReference type="EMBL" id="MN739747">
    <property type="protein sequence ID" value="QHT24661.1"/>
    <property type="molecule type" value="Genomic_DNA"/>
</dbReference>
<dbReference type="InterPro" id="IPR036770">
    <property type="entry name" value="Ankyrin_rpt-contain_sf"/>
</dbReference>
<dbReference type="PANTHER" id="PTHR46586">
    <property type="entry name" value="ANKYRIN REPEAT-CONTAINING PROTEIN"/>
    <property type="match status" value="1"/>
</dbReference>
<sequence>MYFILTNNYSQKNKNLKIGVNERSPENDDHMICYHKNVFDSTTAVNYYSIFEPTTLISVFITPKYNYTSNIFSFPPQTPTNVVYYPGNWLCILSDRYPLYDIKTIKKFKLSISNDYISGVCRIGRTDMLDWLLNIKKDFKYDEHALTWASYNGHINVLDWWVNNNLPLLYTEYCLDGASRSGHINVLNWWKNSGLELKYTKKALDGASENGDIDVLNWWKNSGLPLKYSVQSLNYASMKGHVNVLDWWKNNNYELKFSIYAIINASNNGHINVLNWWKDSKMNLQYNEDVILGAFSDERIDVLDWWVNSNLPLKYPENIFDIVLDKVNVRILKWLFDNQTKFANSFLDLKKFHQMLRWFNSSDLLDLLKNARKNGILLKSNSSYFEFLYEIDPKETVLILEWFKENGYELRYSESVFRNASITGCVDVLEWWKNSGFEIKDKYLYSLDEASSNGHINVLNWIKNSGLFIKYSHKALLNASIKGHIHVLTWWQNSGLKLKYDKTFLSILQKSLVNDCYYKSDVIDWWKNSELL</sequence>